<feature type="domain" description="Mechanosensitive ion channel MscS C-terminal" evidence="9">
    <location>
        <begin position="202"/>
        <end position="284"/>
    </location>
</feature>
<comment type="subcellular location">
    <subcellularLocation>
        <location evidence="1">Cell membrane</location>
        <topology evidence="1">Multi-pass membrane protein</topology>
    </subcellularLocation>
</comment>
<keyword evidence="4 7" id="KW-0812">Transmembrane</keyword>
<feature type="transmembrane region" description="Helical" evidence="7">
    <location>
        <begin position="38"/>
        <end position="59"/>
    </location>
</feature>
<keyword evidence="3" id="KW-1003">Cell membrane</keyword>
<protein>
    <submittedName>
        <fullName evidence="10">Putative MscS family protein YkuT</fullName>
    </submittedName>
</protein>
<dbReference type="InterPro" id="IPR049278">
    <property type="entry name" value="MS_channel_C"/>
</dbReference>
<proteinExistence type="inferred from homology"/>
<organism evidence="10 11">
    <name type="scientific">Clostridium vincentii</name>
    <dbReference type="NCBI Taxonomy" id="52704"/>
    <lineage>
        <taxon>Bacteria</taxon>
        <taxon>Bacillati</taxon>
        <taxon>Bacillota</taxon>
        <taxon>Clostridia</taxon>
        <taxon>Eubacteriales</taxon>
        <taxon>Clostridiaceae</taxon>
        <taxon>Clostridium</taxon>
    </lineage>
</organism>
<dbReference type="Pfam" id="PF21082">
    <property type="entry name" value="MS_channel_3rd"/>
    <property type="match status" value="1"/>
</dbReference>
<dbReference type="Gene3D" id="2.30.30.60">
    <property type="match status" value="1"/>
</dbReference>
<keyword evidence="6 7" id="KW-0472">Membrane</keyword>
<dbReference type="AlphaFoldDB" id="A0A2T0BBY9"/>
<dbReference type="InterPro" id="IPR045276">
    <property type="entry name" value="YbiO_bact"/>
</dbReference>
<evidence type="ECO:0000259" key="9">
    <source>
        <dbReference type="Pfam" id="PF21082"/>
    </source>
</evidence>
<evidence type="ECO:0000256" key="2">
    <source>
        <dbReference type="ARBA" id="ARBA00008017"/>
    </source>
</evidence>
<dbReference type="InterPro" id="IPR010920">
    <property type="entry name" value="LSM_dom_sf"/>
</dbReference>
<evidence type="ECO:0000256" key="1">
    <source>
        <dbReference type="ARBA" id="ARBA00004651"/>
    </source>
</evidence>
<dbReference type="Proteomes" id="UP000239471">
    <property type="component" value="Unassembled WGS sequence"/>
</dbReference>
<evidence type="ECO:0000256" key="6">
    <source>
        <dbReference type="ARBA" id="ARBA00023136"/>
    </source>
</evidence>
<evidence type="ECO:0000256" key="7">
    <source>
        <dbReference type="SAM" id="Phobius"/>
    </source>
</evidence>
<dbReference type="SUPFAM" id="SSF50182">
    <property type="entry name" value="Sm-like ribonucleoproteins"/>
    <property type="match status" value="1"/>
</dbReference>
<evidence type="ECO:0000256" key="4">
    <source>
        <dbReference type="ARBA" id="ARBA00022692"/>
    </source>
</evidence>
<dbReference type="RefSeq" id="WP_106060460.1">
    <property type="nucleotide sequence ID" value="NZ_PVXQ01000030.1"/>
</dbReference>
<evidence type="ECO:0000256" key="5">
    <source>
        <dbReference type="ARBA" id="ARBA00022989"/>
    </source>
</evidence>
<evidence type="ECO:0000313" key="11">
    <source>
        <dbReference type="Proteomes" id="UP000239471"/>
    </source>
</evidence>
<feature type="domain" description="Mechanosensitive ion channel MscS" evidence="8">
    <location>
        <begin position="131"/>
        <end position="195"/>
    </location>
</feature>
<dbReference type="Pfam" id="PF00924">
    <property type="entry name" value="MS_channel_2nd"/>
    <property type="match status" value="1"/>
</dbReference>
<sequence>MIENSFLNIIEDGINIGSFTLELDQINTILDNTIVQKVIKIVITLIAILIVIKLGNYIIEKFIQRQIKSNGKFSMNLKKVNTVGAVLRSILKYTTYFIGGSAILSNFFNGLTVGAAGVGGVAILGLGAQSLIKDVINGFFILFEDQYGVGDHVTLGSFGGIVESIGIRSTVIRGFNGDVHVITNGSIVEVTNHSRGNIRFLVDILIPYEEDADKAIKAISKVTEKFKDKNEAVTDPVEILGITSLNQSSVTIRVVGKSMPLTQWSMENKLRKEIKEALEAEGIKAPYPKTEFINNSKGEVL</sequence>
<evidence type="ECO:0000256" key="3">
    <source>
        <dbReference type="ARBA" id="ARBA00022475"/>
    </source>
</evidence>
<dbReference type="SUPFAM" id="SSF82689">
    <property type="entry name" value="Mechanosensitive channel protein MscS (YggB), C-terminal domain"/>
    <property type="match status" value="1"/>
</dbReference>
<accession>A0A2T0BBY9</accession>
<dbReference type="OrthoDB" id="9809206at2"/>
<evidence type="ECO:0000259" key="8">
    <source>
        <dbReference type="Pfam" id="PF00924"/>
    </source>
</evidence>
<dbReference type="InterPro" id="IPR011066">
    <property type="entry name" value="MscS_channel_C_sf"/>
</dbReference>
<dbReference type="Gene3D" id="3.30.70.100">
    <property type="match status" value="1"/>
</dbReference>
<keyword evidence="5 7" id="KW-1133">Transmembrane helix</keyword>
<dbReference type="PANTHER" id="PTHR30460:SF0">
    <property type="entry name" value="MODERATE CONDUCTANCE MECHANOSENSITIVE CHANNEL YBIO"/>
    <property type="match status" value="1"/>
</dbReference>
<dbReference type="GO" id="GO:0008381">
    <property type="term" value="F:mechanosensitive monoatomic ion channel activity"/>
    <property type="evidence" value="ECO:0007669"/>
    <property type="project" value="InterPro"/>
</dbReference>
<dbReference type="InterPro" id="IPR023408">
    <property type="entry name" value="MscS_beta-dom_sf"/>
</dbReference>
<dbReference type="FunFam" id="2.30.30.60:FF:000001">
    <property type="entry name" value="MscS Mechanosensitive ion channel"/>
    <property type="match status" value="1"/>
</dbReference>
<comment type="caution">
    <text evidence="10">The sequence shown here is derived from an EMBL/GenBank/DDBJ whole genome shotgun (WGS) entry which is preliminary data.</text>
</comment>
<reference evidence="10 11" key="1">
    <citation type="submission" date="2018-03" db="EMBL/GenBank/DDBJ databases">
        <title>Genome sequence of Clostridium vincentii DSM 10228.</title>
        <authorList>
            <person name="Poehlein A."/>
            <person name="Daniel R."/>
        </authorList>
    </citation>
    <scope>NUCLEOTIDE SEQUENCE [LARGE SCALE GENOMIC DNA]</scope>
    <source>
        <strain evidence="10 11">DSM 10228</strain>
    </source>
</reference>
<dbReference type="EMBL" id="PVXQ01000030">
    <property type="protein sequence ID" value="PRR81404.1"/>
    <property type="molecule type" value="Genomic_DNA"/>
</dbReference>
<evidence type="ECO:0000313" key="10">
    <source>
        <dbReference type="EMBL" id="PRR81404.1"/>
    </source>
</evidence>
<feature type="transmembrane region" description="Helical" evidence="7">
    <location>
        <begin position="111"/>
        <end position="132"/>
    </location>
</feature>
<dbReference type="Gene3D" id="1.10.287.1260">
    <property type="match status" value="1"/>
</dbReference>
<dbReference type="GO" id="GO:0005886">
    <property type="term" value="C:plasma membrane"/>
    <property type="evidence" value="ECO:0007669"/>
    <property type="project" value="UniProtKB-SubCell"/>
</dbReference>
<dbReference type="PANTHER" id="PTHR30460">
    <property type="entry name" value="MODERATE CONDUCTANCE MECHANOSENSITIVE CHANNEL YBIO"/>
    <property type="match status" value="1"/>
</dbReference>
<name>A0A2T0BBY9_9CLOT</name>
<comment type="similarity">
    <text evidence="2">Belongs to the MscS (TC 1.A.23) family.</text>
</comment>
<dbReference type="InterPro" id="IPR006685">
    <property type="entry name" value="MscS_channel_2nd"/>
</dbReference>
<keyword evidence="11" id="KW-1185">Reference proteome</keyword>
<gene>
    <name evidence="10" type="primary">ykuT</name>
    <name evidence="10" type="ORF">CLVI_25270</name>
</gene>